<organism evidence="1 2">
    <name type="scientific">Lacrimispora xylanolytica</name>
    <dbReference type="NCBI Taxonomy" id="29375"/>
    <lineage>
        <taxon>Bacteria</taxon>
        <taxon>Bacillati</taxon>
        <taxon>Bacillota</taxon>
        <taxon>Clostridia</taxon>
        <taxon>Lachnospirales</taxon>
        <taxon>Lachnospiraceae</taxon>
        <taxon>Lacrimispora</taxon>
    </lineage>
</organism>
<accession>A0ABY7AEC3</accession>
<dbReference type="RefSeq" id="WP_035317726.1">
    <property type="nucleotide sequence ID" value="NZ_CP113524.1"/>
</dbReference>
<name>A0ABY7AEC3_9FIRM</name>
<dbReference type="EMBL" id="CP113524">
    <property type="protein sequence ID" value="WAJ23871.1"/>
    <property type="molecule type" value="Genomic_DNA"/>
</dbReference>
<keyword evidence="2" id="KW-1185">Reference proteome</keyword>
<evidence type="ECO:0000313" key="1">
    <source>
        <dbReference type="EMBL" id="WAJ23871.1"/>
    </source>
</evidence>
<gene>
    <name evidence="1" type="ORF">OW255_20365</name>
</gene>
<reference evidence="1" key="1">
    <citation type="submission" date="2022-11" db="EMBL/GenBank/DDBJ databases">
        <title>Lacrimispora xylanolytica sy1, complete genome.</title>
        <authorList>
            <person name="Choi S."/>
        </authorList>
    </citation>
    <scope>NUCLEOTIDE SEQUENCE</scope>
    <source>
        <strain evidence="1">Sy1</strain>
    </source>
</reference>
<protein>
    <submittedName>
        <fullName evidence="1">Uncharacterized protein</fullName>
    </submittedName>
</protein>
<dbReference type="Proteomes" id="UP001163115">
    <property type="component" value="Chromosome"/>
</dbReference>
<evidence type="ECO:0000313" key="2">
    <source>
        <dbReference type="Proteomes" id="UP001163115"/>
    </source>
</evidence>
<proteinExistence type="predicted"/>
<sequence>MKEKSKALLIEFLNAVPDSYKPMFQSLAEYADMLGYTPKKNKTKHLSIDFSKNKVKTSIMKFEDHDNGIPSRPPGLRFKFYANPSYSDIFSQGIKRVIEEFEGRYTGCYGCGRCKGTLEGYTYLYPDGRSVFRCGRELIAVQNWNESYLEEMKRLIKVQDEFWLNRMDTIIKK</sequence>